<evidence type="ECO:0000256" key="1">
    <source>
        <dbReference type="SAM" id="MobiDB-lite"/>
    </source>
</evidence>
<keyword evidence="2" id="KW-0472">Membrane</keyword>
<dbReference type="EMBL" id="CAUWAG010000006">
    <property type="protein sequence ID" value="CAJ2504426.1"/>
    <property type="molecule type" value="Genomic_DNA"/>
</dbReference>
<keyword evidence="2" id="KW-1133">Transmembrane helix</keyword>
<comment type="caution">
    <text evidence="3">The sequence shown here is derived from an EMBL/GenBank/DDBJ whole genome shotgun (WGS) entry which is preliminary data.</text>
</comment>
<evidence type="ECO:0000313" key="4">
    <source>
        <dbReference type="Proteomes" id="UP001295740"/>
    </source>
</evidence>
<dbReference type="AlphaFoldDB" id="A0AAI8YH09"/>
<evidence type="ECO:0000313" key="3">
    <source>
        <dbReference type="EMBL" id="CAJ2504426.1"/>
    </source>
</evidence>
<feature type="region of interest" description="Disordered" evidence="1">
    <location>
        <begin position="151"/>
        <end position="186"/>
    </location>
</feature>
<keyword evidence="4" id="KW-1185">Reference proteome</keyword>
<feature type="compositionally biased region" description="Basic and acidic residues" evidence="1">
    <location>
        <begin position="166"/>
        <end position="186"/>
    </location>
</feature>
<organism evidence="3 4">
    <name type="scientific">Anthostomella pinea</name>
    <dbReference type="NCBI Taxonomy" id="933095"/>
    <lineage>
        <taxon>Eukaryota</taxon>
        <taxon>Fungi</taxon>
        <taxon>Dikarya</taxon>
        <taxon>Ascomycota</taxon>
        <taxon>Pezizomycotina</taxon>
        <taxon>Sordariomycetes</taxon>
        <taxon>Xylariomycetidae</taxon>
        <taxon>Xylariales</taxon>
        <taxon>Xylariaceae</taxon>
        <taxon>Anthostomella</taxon>
    </lineage>
</organism>
<feature type="transmembrane region" description="Helical" evidence="2">
    <location>
        <begin position="93"/>
        <end position="115"/>
    </location>
</feature>
<sequence>MCNNFNGDLAPFCQLTNGSKPNSGSTYKKEGQDGFAVPDLRAGDGKYSWQILDTYRANGQDTLALVDTASGNETLTPGPHVQLVRAKSSGPDVLAIVLPVLFRVLVLGLVGAYLFKRRRNPEFTLRGMLPGGRAGAGAGYGAKQSIRERMAAAGGATVQMGPVDYSRPRDGQNVSRDELRRQQTFK</sequence>
<reference evidence="3" key="1">
    <citation type="submission" date="2023-10" db="EMBL/GenBank/DDBJ databases">
        <authorList>
            <person name="Hackl T."/>
        </authorList>
    </citation>
    <scope>NUCLEOTIDE SEQUENCE</scope>
</reference>
<evidence type="ECO:0000256" key="2">
    <source>
        <dbReference type="SAM" id="Phobius"/>
    </source>
</evidence>
<name>A0AAI8YH09_9PEZI</name>
<keyword evidence="2" id="KW-0812">Transmembrane</keyword>
<dbReference type="Proteomes" id="UP001295740">
    <property type="component" value="Unassembled WGS sequence"/>
</dbReference>
<protein>
    <submittedName>
        <fullName evidence="3">Uu.00g118200.m01.CDS01</fullName>
    </submittedName>
</protein>
<proteinExistence type="predicted"/>
<accession>A0AAI8YH09</accession>
<gene>
    <name evidence="3" type="ORF">KHLLAP_LOCUS4894</name>
</gene>